<reference evidence="3 4" key="1">
    <citation type="journal article" date="2019" name="Nat. Ecol. Evol.">
        <title>Megaphylogeny resolves global patterns of mushroom evolution.</title>
        <authorList>
            <person name="Varga T."/>
            <person name="Krizsan K."/>
            <person name="Foldi C."/>
            <person name="Dima B."/>
            <person name="Sanchez-Garcia M."/>
            <person name="Sanchez-Ramirez S."/>
            <person name="Szollosi G.J."/>
            <person name="Szarkandi J.G."/>
            <person name="Papp V."/>
            <person name="Albert L."/>
            <person name="Andreopoulos W."/>
            <person name="Angelini C."/>
            <person name="Antonin V."/>
            <person name="Barry K.W."/>
            <person name="Bougher N.L."/>
            <person name="Buchanan P."/>
            <person name="Buyck B."/>
            <person name="Bense V."/>
            <person name="Catcheside P."/>
            <person name="Chovatia M."/>
            <person name="Cooper J."/>
            <person name="Damon W."/>
            <person name="Desjardin D."/>
            <person name="Finy P."/>
            <person name="Geml J."/>
            <person name="Haridas S."/>
            <person name="Hughes K."/>
            <person name="Justo A."/>
            <person name="Karasinski D."/>
            <person name="Kautmanova I."/>
            <person name="Kiss B."/>
            <person name="Kocsube S."/>
            <person name="Kotiranta H."/>
            <person name="LaButti K.M."/>
            <person name="Lechner B.E."/>
            <person name="Liimatainen K."/>
            <person name="Lipzen A."/>
            <person name="Lukacs Z."/>
            <person name="Mihaltcheva S."/>
            <person name="Morgado L.N."/>
            <person name="Niskanen T."/>
            <person name="Noordeloos M.E."/>
            <person name="Ohm R.A."/>
            <person name="Ortiz-Santana B."/>
            <person name="Ovrebo C."/>
            <person name="Racz N."/>
            <person name="Riley R."/>
            <person name="Savchenko A."/>
            <person name="Shiryaev A."/>
            <person name="Soop K."/>
            <person name="Spirin V."/>
            <person name="Szebenyi C."/>
            <person name="Tomsovsky M."/>
            <person name="Tulloss R.E."/>
            <person name="Uehling J."/>
            <person name="Grigoriev I.V."/>
            <person name="Vagvolgyi C."/>
            <person name="Papp T."/>
            <person name="Martin F.M."/>
            <person name="Miettinen O."/>
            <person name="Hibbett D.S."/>
            <person name="Nagy L.G."/>
        </authorList>
    </citation>
    <scope>NUCLEOTIDE SEQUENCE [LARGE SCALE GENOMIC DNA]</scope>
    <source>
        <strain evidence="3 4">CBS 121175</strain>
    </source>
</reference>
<dbReference type="STRING" id="230819.A0A5C3KPS7"/>
<sequence length="493" mass="53147">MFSNTEDQESPQLFSCRWGWCPHSFANDSDLTHHVIAEHVRKAKPVRRGELPLILRAEQGLGESLPSLELLGGHSQCKNHEPGAHVVSNKLDIADSQPLIEPSSSLPSPPRSNHASSVSPQVQSTKSLPEATAMELTPSVQLSITRDVKNNQGSVFATPLSARFYTSDRALTPSFASLSSPNKPSTLSVNPVIPNLETVLAAVGRGKKRKQRDSEPNTPHRQLPYSASIDSNFSTGSSGIVANHLTQSRDMDVDEEDDFVRYINIDQLADGSTQLTESNPYGGDTFHIKKTLSQIKASQLADVTLSRSQSSTIGSQDPFSSSNLEPPPPAQKPRSSSPPSLSPEGQMELDISSPTKASRPPSPVATTMPQQAWYGVPHRSTKFKFAASGGAITPATEEQKPRVFKFQSGSVPSLNQPILPAPNAGGSHTRVGKDGGLGHISDSQSCSSQEQSTGREEDSSQESNSQNSSLESQEPYYPPLQTQAPYDSQSMDF</sequence>
<keyword evidence="4" id="KW-1185">Reference proteome</keyword>
<name>A0A5C3KPS7_COPMA</name>
<dbReference type="Proteomes" id="UP000307440">
    <property type="component" value="Unassembled WGS sequence"/>
</dbReference>
<feature type="region of interest" description="Disordered" evidence="1">
    <location>
        <begin position="307"/>
        <end position="373"/>
    </location>
</feature>
<feature type="compositionally biased region" description="Polar residues" evidence="1">
    <location>
        <begin position="307"/>
        <end position="324"/>
    </location>
</feature>
<feature type="region of interest" description="Disordered" evidence="1">
    <location>
        <begin position="204"/>
        <end position="231"/>
    </location>
</feature>
<feature type="compositionally biased region" description="Polar residues" evidence="1">
    <location>
        <begin position="480"/>
        <end position="493"/>
    </location>
</feature>
<protein>
    <recommendedName>
        <fullName evidence="2">C2H2-type domain-containing protein</fullName>
    </recommendedName>
</protein>
<feature type="compositionally biased region" description="Low complexity" evidence="1">
    <location>
        <begin position="333"/>
        <end position="343"/>
    </location>
</feature>
<evidence type="ECO:0000313" key="3">
    <source>
        <dbReference type="EMBL" id="TFK22336.1"/>
    </source>
</evidence>
<evidence type="ECO:0000259" key="2">
    <source>
        <dbReference type="PROSITE" id="PS00028"/>
    </source>
</evidence>
<proteinExistence type="predicted"/>
<feature type="compositionally biased region" description="Low complexity" evidence="1">
    <location>
        <begin position="461"/>
        <end position="474"/>
    </location>
</feature>
<feature type="region of interest" description="Disordered" evidence="1">
    <location>
        <begin position="392"/>
        <end position="493"/>
    </location>
</feature>
<organism evidence="3 4">
    <name type="scientific">Coprinopsis marcescibilis</name>
    <name type="common">Agaric fungus</name>
    <name type="synonym">Psathyrella marcescibilis</name>
    <dbReference type="NCBI Taxonomy" id="230819"/>
    <lineage>
        <taxon>Eukaryota</taxon>
        <taxon>Fungi</taxon>
        <taxon>Dikarya</taxon>
        <taxon>Basidiomycota</taxon>
        <taxon>Agaricomycotina</taxon>
        <taxon>Agaricomycetes</taxon>
        <taxon>Agaricomycetidae</taxon>
        <taxon>Agaricales</taxon>
        <taxon>Agaricineae</taxon>
        <taxon>Psathyrellaceae</taxon>
        <taxon>Coprinopsis</taxon>
    </lineage>
</organism>
<dbReference type="Pfam" id="PF21816">
    <property type="entry name" value="Zap1_zf1"/>
    <property type="match status" value="1"/>
</dbReference>
<gene>
    <name evidence="3" type="ORF">FA15DRAFT_671629</name>
</gene>
<dbReference type="GO" id="GO:0008270">
    <property type="term" value="F:zinc ion binding"/>
    <property type="evidence" value="ECO:0007669"/>
    <property type="project" value="InterPro"/>
</dbReference>
<feature type="compositionally biased region" description="Polar residues" evidence="1">
    <location>
        <begin position="407"/>
        <end position="416"/>
    </location>
</feature>
<feature type="compositionally biased region" description="Polar residues" evidence="1">
    <location>
        <begin position="113"/>
        <end position="127"/>
    </location>
</feature>
<feature type="domain" description="C2H2-type" evidence="2">
    <location>
        <begin position="16"/>
        <end position="39"/>
    </location>
</feature>
<dbReference type="InterPro" id="IPR048420">
    <property type="entry name" value="Zap1-like_Znf1"/>
</dbReference>
<evidence type="ECO:0000313" key="4">
    <source>
        <dbReference type="Proteomes" id="UP000307440"/>
    </source>
</evidence>
<feature type="region of interest" description="Disordered" evidence="1">
    <location>
        <begin position="98"/>
        <end position="132"/>
    </location>
</feature>
<feature type="compositionally biased region" description="Low complexity" evidence="1">
    <location>
        <begin position="441"/>
        <end position="452"/>
    </location>
</feature>
<dbReference type="OrthoDB" id="3270241at2759"/>
<dbReference type="AlphaFoldDB" id="A0A5C3KPS7"/>
<accession>A0A5C3KPS7</accession>
<dbReference type="PROSITE" id="PS00028">
    <property type="entry name" value="ZINC_FINGER_C2H2_1"/>
    <property type="match status" value="1"/>
</dbReference>
<evidence type="ECO:0000256" key="1">
    <source>
        <dbReference type="SAM" id="MobiDB-lite"/>
    </source>
</evidence>
<dbReference type="InterPro" id="IPR013087">
    <property type="entry name" value="Znf_C2H2_type"/>
</dbReference>
<dbReference type="EMBL" id="ML210243">
    <property type="protein sequence ID" value="TFK22336.1"/>
    <property type="molecule type" value="Genomic_DNA"/>
</dbReference>